<evidence type="ECO:0000256" key="1">
    <source>
        <dbReference type="SAM" id="Phobius"/>
    </source>
</evidence>
<evidence type="ECO:0000313" key="3">
    <source>
        <dbReference type="Proteomes" id="UP000050794"/>
    </source>
</evidence>
<sequence length="179" mass="20290">MSCLRNDFGPSEEAMRNASEQQLTSECAAKNEGYDVARFALVVYVGTPIAFVGIFFNAILLVMFSSKEHLRHSFYLLVLAIFDMMICVIYIPFFTIDALAIFQSIETLHHIWHSYVMQLYGLSRVGNYSLRLSSRSVNLTTVQFASTYVVLCATIERFVYVSGIQSLNFLITFVLNGTF</sequence>
<protein>
    <submittedName>
        <fullName evidence="4">G_PROTEIN_RECEP_F1_2 domain-containing protein</fullName>
    </submittedName>
</protein>
<reference evidence="4" key="1">
    <citation type="submission" date="2016-06" db="UniProtKB">
        <authorList>
            <consortium name="WormBaseParasite"/>
        </authorList>
    </citation>
    <scope>IDENTIFICATION</scope>
</reference>
<dbReference type="Gene3D" id="1.20.1070.10">
    <property type="entry name" value="Rhodopsin 7-helix transmembrane proteins"/>
    <property type="match status" value="1"/>
</dbReference>
<feature type="transmembrane region" description="Helical" evidence="1">
    <location>
        <begin position="74"/>
        <end position="94"/>
    </location>
</feature>
<dbReference type="EMBL" id="UYWY01001702">
    <property type="protein sequence ID" value="VDM27126.1"/>
    <property type="molecule type" value="Genomic_DNA"/>
</dbReference>
<feature type="transmembrane region" description="Helical" evidence="1">
    <location>
        <begin position="39"/>
        <end position="62"/>
    </location>
</feature>
<keyword evidence="3" id="KW-1185">Reference proteome</keyword>
<keyword evidence="1" id="KW-0812">Transmembrane</keyword>
<keyword evidence="1" id="KW-1133">Transmembrane helix</keyword>
<name>A0A183U0C6_TOXCA</name>
<evidence type="ECO:0000313" key="2">
    <source>
        <dbReference type="EMBL" id="VDM27126.1"/>
    </source>
</evidence>
<dbReference type="WBParaSite" id="TCNE_0000194601-mRNA-1">
    <property type="protein sequence ID" value="TCNE_0000194601-mRNA-1"/>
    <property type="gene ID" value="TCNE_0000194601"/>
</dbReference>
<accession>A0A183U0C6</accession>
<dbReference type="PANTHER" id="PTHR46709">
    <property type="entry name" value="PROTEIN CBG23488-RELATED"/>
    <property type="match status" value="1"/>
</dbReference>
<dbReference type="SUPFAM" id="SSF81321">
    <property type="entry name" value="Family A G protein-coupled receptor-like"/>
    <property type="match status" value="1"/>
</dbReference>
<dbReference type="PANTHER" id="PTHR46709:SF9">
    <property type="entry name" value="G-PROTEIN COUPLED RECEPTORS FAMILY 1 PROFILE DOMAIN-CONTAINING PROTEIN"/>
    <property type="match status" value="1"/>
</dbReference>
<dbReference type="AlphaFoldDB" id="A0A183U0C6"/>
<reference evidence="2 3" key="2">
    <citation type="submission" date="2018-11" db="EMBL/GenBank/DDBJ databases">
        <authorList>
            <consortium name="Pathogen Informatics"/>
        </authorList>
    </citation>
    <scope>NUCLEOTIDE SEQUENCE [LARGE SCALE GENOMIC DNA]</scope>
</reference>
<dbReference type="Proteomes" id="UP000050794">
    <property type="component" value="Unassembled WGS sequence"/>
</dbReference>
<proteinExistence type="predicted"/>
<organism evidence="3 4">
    <name type="scientific">Toxocara canis</name>
    <name type="common">Canine roundworm</name>
    <dbReference type="NCBI Taxonomy" id="6265"/>
    <lineage>
        <taxon>Eukaryota</taxon>
        <taxon>Metazoa</taxon>
        <taxon>Ecdysozoa</taxon>
        <taxon>Nematoda</taxon>
        <taxon>Chromadorea</taxon>
        <taxon>Rhabditida</taxon>
        <taxon>Spirurina</taxon>
        <taxon>Ascaridomorpha</taxon>
        <taxon>Ascaridoidea</taxon>
        <taxon>Toxocaridae</taxon>
        <taxon>Toxocara</taxon>
    </lineage>
</organism>
<gene>
    <name evidence="2" type="ORF">TCNE_LOCUS1946</name>
</gene>
<evidence type="ECO:0000313" key="4">
    <source>
        <dbReference type="WBParaSite" id="TCNE_0000194601-mRNA-1"/>
    </source>
</evidence>
<keyword evidence="1" id="KW-0472">Membrane</keyword>